<evidence type="ECO:0000256" key="1">
    <source>
        <dbReference type="SAM" id="MobiDB-lite"/>
    </source>
</evidence>
<sequence length="98" mass="10945">MSVCLQRHESAHSSSPNTSRLSQTSGIMQHEMLKDLQTLKQYRIKISYCVAQLAKQICGHAVCTSRESEAALLHEEKLEIAQVSSLWDNQKVLGGSIF</sequence>
<feature type="compositionally biased region" description="Basic and acidic residues" evidence="1">
    <location>
        <begin position="1"/>
        <end position="11"/>
    </location>
</feature>
<dbReference type="Gramene" id="Pp3c5_6869V3.2">
    <property type="protein sequence ID" value="PAC:32954388.CDS.1"/>
    <property type="gene ID" value="Pp3c5_6869"/>
</dbReference>
<dbReference type="EnsemblPlants" id="Pp3c5_6869V3.2">
    <property type="protein sequence ID" value="PAC:32954388.CDS.1"/>
    <property type="gene ID" value="Pp3c5_6869"/>
</dbReference>
<evidence type="ECO:0000313" key="2">
    <source>
        <dbReference type="EMBL" id="PNR53670.1"/>
    </source>
</evidence>
<reference evidence="2 4" key="1">
    <citation type="journal article" date="2008" name="Science">
        <title>The Physcomitrella genome reveals evolutionary insights into the conquest of land by plants.</title>
        <authorList>
            <person name="Rensing S."/>
            <person name="Lang D."/>
            <person name="Zimmer A."/>
            <person name="Terry A."/>
            <person name="Salamov A."/>
            <person name="Shapiro H."/>
            <person name="Nishiyama T."/>
            <person name="Perroud P.-F."/>
            <person name="Lindquist E."/>
            <person name="Kamisugi Y."/>
            <person name="Tanahashi T."/>
            <person name="Sakakibara K."/>
            <person name="Fujita T."/>
            <person name="Oishi K."/>
            <person name="Shin-I T."/>
            <person name="Kuroki Y."/>
            <person name="Toyoda A."/>
            <person name="Suzuki Y."/>
            <person name="Hashimoto A."/>
            <person name="Yamaguchi K."/>
            <person name="Sugano A."/>
            <person name="Kohara Y."/>
            <person name="Fujiyama A."/>
            <person name="Anterola A."/>
            <person name="Aoki S."/>
            <person name="Ashton N."/>
            <person name="Barbazuk W.B."/>
            <person name="Barker E."/>
            <person name="Bennetzen J."/>
            <person name="Bezanilla M."/>
            <person name="Blankenship R."/>
            <person name="Cho S.H."/>
            <person name="Dutcher S."/>
            <person name="Estelle M."/>
            <person name="Fawcett J.A."/>
            <person name="Gundlach H."/>
            <person name="Hanada K."/>
            <person name="Heyl A."/>
            <person name="Hicks K.A."/>
            <person name="Hugh J."/>
            <person name="Lohr M."/>
            <person name="Mayer K."/>
            <person name="Melkozernov A."/>
            <person name="Murata T."/>
            <person name="Nelson D."/>
            <person name="Pils B."/>
            <person name="Prigge M."/>
            <person name="Reiss B."/>
            <person name="Renner T."/>
            <person name="Rombauts S."/>
            <person name="Rushton P."/>
            <person name="Sanderfoot A."/>
            <person name="Schween G."/>
            <person name="Shiu S.-H."/>
            <person name="Stueber K."/>
            <person name="Theodoulou F.L."/>
            <person name="Tu H."/>
            <person name="Van de Peer Y."/>
            <person name="Verrier P.J."/>
            <person name="Waters E."/>
            <person name="Wood A."/>
            <person name="Yang L."/>
            <person name="Cove D."/>
            <person name="Cuming A."/>
            <person name="Hasebe M."/>
            <person name="Lucas S."/>
            <person name="Mishler D.B."/>
            <person name="Reski R."/>
            <person name="Grigoriev I."/>
            <person name="Quatrano R.S."/>
            <person name="Boore J.L."/>
        </authorList>
    </citation>
    <scope>NUCLEOTIDE SEQUENCE [LARGE SCALE GENOMIC DNA]</scope>
    <source>
        <strain evidence="3 4">cv. Gransden 2004</strain>
    </source>
</reference>
<dbReference type="EnsemblPlants" id="Pp3c5_6869V3.1">
    <property type="protein sequence ID" value="PAC:32954387.CDS.1"/>
    <property type="gene ID" value="Pp3c5_6869"/>
</dbReference>
<dbReference type="Proteomes" id="UP000006727">
    <property type="component" value="Chromosome 5"/>
</dbReference>
<feature type="region of interest" description="Disordered" evidence="1">
    <location>
        <begin position="1"/>
        <end position="24"/>
    </location>
</feature>
<gene>
    <name evidence="2" type="ORF">PHYPA_007345</name>
</gene>
<name>A0A2K1KIR7_PHYPA</name>
<keyword evidence="4" id="KW-1185">Reference proteome</keyword>
<evidence type="ECO:0000313" key="4">
    <source>
        <dbReference type="Proteomes" id="UP000006727"/>
    </source>
</evidence>
<dbReference type="EMBL" id="ABEU02000005">
    <property type="protein sequence ID" value="PNR53670.1"/>
    <property type="molecule type" value="Genomic_DNA"/>
</dbReference>
<accession>A0A2K1KIR7</accession>
<dbReference type="AlphaFoldDB" id="A0A2K1KIR7"/>
<reference evidence="2 4" key="2">
    <citation type="journal article" date="2018" name="Plant J.">
        <title>The Physcomitrella patens chromosome-scale assembly reveals moss genome structure and evolution.</title>
        <authorList>
            <person name="Lang D."/>
            <person name="Ullrich K.K."/>
            <person name="Murat F."/>
            <person name="Fuchs J."/>
            <person name="Jenkins J."/>
            <person name="Haas F.B."/>
            <person name="Piednoel M."/>
            <person name="Gundlach H."/>
            <person name="Van Bel M."/>
            <person name="Meyberg R."/>
            <person name="Vives C."/>
            <person name="Morata J."/>
            <person name="Symeonidi A."/>
            <person name="Hiss M."/>
            <person name="Muchero W."/>
            <person name="Kamisugi Y."/>
            <person name="Saleh O."/>
            <person name="Blanc G."/>
            <person name="Decker E.L."/>
            <person name="van Gessel N."/>
            <person name="Grimwood J."/>
            <person name="Hayes R.D."/>
            <person name="Graham S.W."/>
            <person name="Gunter L.E."/>
            <person name="McDaniel S.F."/>
            <person name="Hoernstein S.N.W."/>
            <person name="Larsson A."/>
            <person name="Li F.W."/>
            <person name="Perroud P.F."/>
            <person name="Phillips J."/>
            <person name="Ranjan P."/>
            <person name="Rokshar D.S."/>
            <person name="Rothfels C.J."/>
            <person name="Schneider L."/>
            <person name="Shu S."/>
            <person name="Stevenson D.W."/>
            <person name="Thummler F."/>
            <person name="Tillich M."/>
            <person name="Villarreal Aguilar J.C."/>
            <person name="Widiez T."/>
            <person name="Wong G.K."/>
            <person name="Wymore A."/>
            <person name="Zhang Y."/>
            <person name="Zimmer A.D."/>
            <person name="Quatrano R.S."/>
            <person name="Mayer K.F.X."/>
            <person name="Goodstein D."/>
            <person name="Casacuberta J.M."/>
            <person name="Vandepoele K."/>
            <person name="Reski R."/>
            <person name="Cuming A.C."/>
            <person name="Tuskan G.A."/>
            <person name="Maumus F."/>
            <person name="Salse J."/>
            <person name="Schmutz J."/>
            <person name="Rensing S.A."/>
        </authorList>
    </citation>
    <scope>NUCLEOTIDE SEQUENCE [LARGE SCALE GENOMIC DNA]</scope>
    <source>
        <strain evidence="3 4">cv. Gransden 2004</strain>
    </source>
</reference>
<dbReference type="Gramene" id="Pp3c5_6869V3.1">
    <property type="protein sequence ID" value="PAC:32954387.CDS.1"/>
    <property type="gene ID" value="Pp3c5_6869"/>
</dbReference>
<protein>
    <submittedName>
        <fullName evidence="2 3">Uncharacterized protein</fullName>
    </submittedName>
</protein>
<proteinExistence type="predicted"/>
<organism evidence="2">
    <name type="scientific">Physcomitrium patens</name>
    <name type="common">Spreading-leaved earth moss</name>
    <name type="synonym">Physcomitrella patens</name>
    <dbReference type="NCBI Taxonomy" id="3218"/>
    <lineage>
        <taxon>Eukaryota</taxon>
        <taxon>Viridiplantae</taxon>
        <taxon>Streptophyta</taxon>
        <taxon>Embryophyta</taxon>
        <taxon>Bryophyta</taxon>
        <taxon>Bryophytina</taxon>
        <taxon>Bryopsida</taxon>
        <taxon>Funariidae</taxon>
        <taxon>Funariales</taxon>
        <taxon>Funariaceae</taxon>
        <taxon>Physcomitrium</taxon>
    </lineage>
</organism>
<evidence type="ECO:0000313" key="3">
    <source>
        <dbReference type="EnsemblPlants" id="PAC:32954387.CDS.1"/>
    </source>
</evidence>
<dbReference type="InParanoid" id="A0A2K1KIR7"/>
<reference evidence="3" key="3">
    <citation type="submission" date="2020-12" db="UniProtKB">
        <authorList>
            <consortium name="EnsemblPlants"/>
        </authorList>
    </citation>
    <scope>IDENTIFICATION</scope>
</reference>
<feature type="compositionally biased region" description="Polar residues" evidence="1">
    <location>
        <begin position="12"/>
        <end position="24"/>
    </location>
</feature>